<evidence type="ECO:0000313" key="1">
    <source>
        <dbReference type="EMBL" id="KPV54493.1"/>
    </source>
</evidence>
<name>A0A0N8PT44_9CHLR</name>
<protein>
    <submittedName>
        <fullName evidence="1">Uncharacterized protein</fullName>
    </submittedName>
</protein>
<comment type="caution">
    <text evidence="1">The sequence shown here is derived from an EMBL/GenBank/DDBJ whole genome shotgun (WGS) entry which is preliminary data.</text>
</comment>
<gene>
    <name evidence="1" type="ORF">SE17_03410</name>
</gene>
<sequence length="121" mass="13355">MRRISVALVVLALLLVIAASAIMLPKVSITSGVEQYSGEERTFAAYALKQTDLLVGGSIEPLMIVARHVDEIQRTGDQGSCGYEPFLVNHQYQATVKLYTFFGQEYGFVSVDCSDAHIRRN</sequence>
<evidence type="ECO:0000313" key="2">
    <source>
        <dbReference type="Proteomes" id="UP000050509"/>
    </source>
</evidence>
<accession>A0A0N8PT44</accession>
<dbReference type="Proteomes" id="UP000050509">
    <property type="component" value="Unassembled WGS sequence"/>
</dbReference>
<dbReference type="EMBL" id="LJCR01000049">
    <property type="protein sequence ID" value="KPV54493.1"/>
    <property type="molecule type" value="Genomic_DNA"/>
</dbReference>
<proteinExistence type="predicted"/>
<organism evidence="1 2">
    <name type="scientific">Kouleothrix aurantiaca</name>
    <dbReference type="NCBI Taxonomy" id="186479"/>
    <lineage>
        <taxon>Bacteria</taxon>
        <taxon>Bacillati</taxon>
        <taxon>Chloroflexota</taxon>
        <taxon>Chloroflexia</taxon>
        <taxon>Chloroflexales</taxon>
        <taxon>Roseiflexineae</taxon>
        <taxon>Roseiflexaceae</taxon>
        <taxon>Kouleothrix</taxon>
    </lineage>
</organism>
<dbReference type="AlphaFoldDB" id="A0A0N8PT44"/>
<reference evidence="1 2" key="1">
    <citation type="submission" date="2015-09" db="EMBL/GenBank/DDBJ databases">
        <title>Draft genome sequence of Kouleothrix aurantiaca JCM 19913.</title>
        <authorList>
            <person name="Hemp J."/>
        </authorList>
    </citation>
    <scope>NUCLEOTIDE SEQUENCE [LARGE SCALE GENOMIC DNA]</scope>
    <source>
        <strain evidence="1 2">COM-B</strain>
    </source>
</reference>
<keyword evidence="2" id="KW-1185">Reference proteome</keyword>